<name>A0A834B6G7_9CHIR</name>
<dbReference type="Proteomes" id="UP000664940">
    <property type="component" value="Unassembled WGS sequence"/>
</dbReference>
<feature type="compositionally biased region" description="Low complexity" evidence="1">
    <location>
        <begin position="85"/>
        <end position="104"/>
    </location>
</feature>
<dbReference type="EMBL" id="JABVXQ010000002">
    <property type="protein sequence ID" value="KAF6125100.1"/>
    <property type="molecule type" value="Genomic_DNA"/>
</dbReference>
<organism evidence="2 3">
    <name type="scientific">Phyllostomus discolor</name>
    <name type="common">pale spear-nosed bat</name>
    <dbReference type="NCBI Taxonomy" id="89673"/>
    <lineage>
        <taxon>Eukaryota</taxon>
        <taxon>Metazoa</taxon>
        <taxon>Chordata</taxon>
        <taxon>Craniata</taxon>
        <taxon>Vertebrata</taxon>
        <taxon>Euteleostomi</taxon>
        <taxon>Mammalia</taxon>
        <taxon>Eutheria</taxon>
        <taxon>Laurasiatheria</taxon>
        <taxon>Chiroptera</taxon>
        <taxon>Yangochiroptera</taxon>
        <taxon>Phyllostomidae</taxon>
        <taxon>Phyllostominae</taxon>
        <taxon>Phyllostomus</taxon>
    </lineage>
</organism>
<feature type="region of interest" description="Disordered" evidence="1">
    <location>
        <begin position="1"/>
        <end position="199"/>
    </location>
</feature>
<dbReference type="AlphaFoldDB" id="A0A834B6G7"/>
<feature type="region of interest" description="Disordered" evidence="1">
    <location>
        <begin position="229"/>
        <end position="250"/>
    </location>
</feature>
<reference evidence="2 3" key="1">
    <citation type="journal article" date="2020" name="Nature">
        <title>Six reference-quality genomes reveal evolution of bat adaptations.</title>
        <authorList>
            <person name="Jebb D."/>
            <person name="Huang Z."/>
            <person name="Pippel M."/>
            <person name="Hughes G.M."/>
            <person name="Lavrichenko K."/>
            <person name="Devanna P."/>
            <person name="Winkler S."/>
            <person name="Jermiin L.S."/>
            <person name="Skirmuntt E.C."/>
            <person name="Katzourakis A."/>
            <person name="Burkitt-Gray L."/>
            <person name="Ray D.A."/>
            <person name="Sullivan K.A.M."/>
            <person name="Roscito J.G."/>
            <person name="Kirilenko B.M."/>
            <person name="Davalos L.M."/>
            <person name="Corthals A.P."/>
            <person name="Power M.L."/>
            <person name="Jones G."/>
            <person name="Ransome R.D."/>
            <person name="Dechmann D.K.N."/>
            <person name="Locatelli A.G."/>
            <person name="Puechmaille S.J."/>
            <person name="Fedrigo O."/>
            <person name="Jarvis E.D."/>
            <person name="Hiller M."/>
            <person name="Vernes S.C."/>
            <person name="Myers E.W."/>
            <person name="Teeling E.C."/>
        </authorList>
    </citation>
    <scope>NUCLEOTIDE SEQUENCE [LARGE SCALE GENOMIC DNA]</scope>
    <source>
        <strain evidence="2">Bat1K_MPI-CBG_1</strain>
    </source>
</reference>
<accession>A0A834B6G7</accession>
<evidence type="ECO:0000313" key="2">
    <source>
        <dbReference type="EMBL" id="KAF6125100.1"/>
    </source>
</evidence>
<comment type="caution">
    <text evidence="2">The sequence shown here is derived from an EMBL/GenBank/DDBJ whole genome shotgun (WGS) entry which is preliminary data.</text>
</comment>
<evidence type="ECO:0000256" key="1">
    <source>
        <dbReference type="SAM" id="MobiDB-lite"/>
    </source>
</evidence>
<gene>
    <name evidence="2" type="ORF">HJG60_009648</name>
</gene>
<sequence>MRGACRRGGAHTATLDSACNPHRAAPTPAPPSSSPRAQAGSEESAGASGLASQTWTCLQVQPPGWPPETPESRGQTDLVPPSSPGPRQSGQSSRQPSSAAASAATCKQASCLPWGRSPGASQRPPPPGPASHTATHPPRPSGGGGGGGGAADQKDQDGRVLRRAGPQEPPAAPAVPGREGGSGCLPAGWGRGRERGPQTLSGAVRGAACWQDTADALAPAQRTLGPVCAAEASPGPRWSPCLQGPGSPGP</sequence>
<feature type="compositionally biased region" description="Gly residues" evidence="1">
    <location>
        <begin position="141"/>
        <end position="150"/>
    </location>
</feature>
<proteinExistence type="predicted"/>
<protein>
    <submittedName>
        <fullName evidence="2">Uncharacterized protein</fullName>
    </submittedName>
</protein>
<feature type="compositionally biased region" description="Low complexity" evidence="1">
    <location>
        <begin position="34"/>
        <end position="53"/>
    </location>
</feature>
<evidence type="ECO:0000313" key="3">
    <source>
        <dbReference type="Proteomes" id="UP000664940"/>
    </source>
</evidence>